<accession>A0AC34QJB7</accession>
<evidence type="ECO:0000313" key="2">
    <source>
        <dbReference type="WBParaSite" id="JU765_v2.g16712.t1"/>
    </source>
</evidence>
<dbReference type="WBParaSite" id="JU765_v2.g16712.t1">
    <property type="protein sequence ID" value="JU765_v2.g16712.t1"/>
    <property type="gene ID" value="JU765_v2.g16712"/>
</dbReference>
<proteinExistence type="predicted"/>
<organism evidence="1 2">
    <name type="scientific">Panagrolaimus sp. JU765</name>
    <dbReference type="NCBI Taxonomy" id="591449"/>
    <lineage>
        <taxon>Eukaryota</taxon>
        <taxon>Metazoa</taxon>
        <taxon>Ecdysozoa</taxon>
        <taxon>Nematoda</taxon>
        <taxon>Chromadorea</taxon>
        <taxon>Rhabditida</taxon>
        <taxon>Tylenchina</taxon>
        <taxon>Panagrolaimomorpha</taxon>
        <taxon>Panagrolaimoidea</taxon>
        <taxon>Panagrolaimidae</taxon>
        <taxon>Panagrolaimus</taxon>
    </lineage>
</organism>
<sequence>MARFLIWSFLILCIIGIVFSLKTSTKEDCKLEVDYGRCKAYIPRFYFDSESKTCKSFGFGGCGGNGNNFNTKEECEKLCLFA</sequence>
<reference evidence="2" key="1">
    <citation type="submission" date="2022-11" db="UniProtKB">
        <authorList>
            <consortium name="WormBaseParasite"/>
        </authorList>
    </citation>
    <scope>IDENTIFICATION</scope>
</reference>
<dbReference type="Proteomes" id="UP000887576">
    <property type="component" value="Unplaced"/>
</dbReference>
<evidence type="ECO:0000313" key="1">
    <source>
        <dbReference type="Proteomes" id="UP000887576"/>
    </source>
</evidence>
<protein>
    <submittedName>
        <fullName evidence="2">BPTI/Kunitz inhibitor domain-containing protein</fullName>
    </submittedName>
</protein>
<name>A0AC34QJB7_9BILA</name>